<comment type="caution">
    <text evidence="2">The sequence shown here is derived from an EMBL/GenBank/DDBJ whole genome shotgun (WGS) entry which is preliminary data.</text>
</comment>
<dbReference type="InterPro" id="IPR002901">
    <property type="entry name" value="MGlyc_endo_b_GlcNAc-like_dom"/>
</dbReference>
<dbReference type="Proteomes" id="UP000789845">
    <property type="component" value="Unassembled WGS sequence"/>
</dbReference>
<dbReference type="GO" id="GO:0004040">
    <property type="term" value="F:amidase activity"/>
    <property type="evidence" value="ECO:0007669"/>
    <property type="project" value="InterPro"/>
</dbReference>
<evidence type="ECO:0000313" key="3">
    <source>
        <dbReference type="Proteomes" id="UP000789845"/>
    </source>
</evidence>
<dbReference type="RefSeq" id="WP_230495389.1">
    <property type="nucleotide sequence ID" value="NZ_CAKJTG010000004.1"/>
</dbReference>
<sequence>MSSSILKNPIMGSNQVSAEQMIQFVKPVNPSFNPAIAEQFLAVGRKYGVRGDVAFCQAILESNWFRFGGDIRLSQNNFAGLGATGGTSGATFSTIEQGVTAQIQHLYAYATKAALPPGEKIVDPRFHLVVRGSAPNWEELAGKWAFPGYDKTKYRNIDEALAANDTYGQKIIALYNRLKGVNQVDPTAWKMEGINWLYEQGFLTNERWKDQINEPLPLWAEALILQRMFQKLSSER</sequence>
<name>A0A9C7LA61_9BACI</name>
<dbReference type="AlphaFoldDB" id="A0A9C7LA61"/>
<feature type="domain" description="Mannosyl-glycoprotein endo-beta-N-acetylglucosamidase-like" evidence="1">
    <location>
        <begin position="38"/>
        <end position="179"/>
    </location>
</feature>
<evidence type="ECO:0000259" key="1">
    <source>
        <dbReference type="Pfam" id="PF01832"/>
    </source>
</evidence>
<dbReference type="Pfam" id="PF01832">
    <property type="entry name" value="Glucosaminidase"/>
    <property type="match status" value="1"/>
</dbReference>
<dbReference type="EMBL" id="CAKJTG010000004">
    <property type="protein sequence ID" value="CAG9607110.1"/>
    <property type="molecule type" value="Genomic_DNA"/>
</dbReference>
<proteinExistence type="predicted"/>
<dbReference type="Gene3D" id="1.10.530.10">
    <property type="match status" value="1"/>
</dbReference>
<evidence type="ECO:0000313" key="2">
    <source>
        <dbReference type="EMBL" id="CAG9607110.1"/>
    </source>
</evidence>
<organism evidence="2 3">
    <name type="scientific">Pseudoneobacillus rhizosphaerae</name>
    <dbReference type="NCBI Taxonomy" id="2880968"/>
    <lineage>
        <taxon>Bacteria</taxon>
        <taxon>Bacillati</taxon>
        <taxon>Bacillota</taxon>
        <taxon>Bacilli</taxon>
        <taxon>Bacillales</taxon>
        <taxon>Bacillaceae</taxon>
        <taxon>Pseudoneobacillus</taxon>
    </lineage>
</organism>
<keyword evidence="3" id="KW-1185">Reference proteome</keyword>
<protein>
    <recommendedName>
        <fullName evidence="1">Mannosyl-glycoprotein endo-beta-N-acetylglucosamidase-like domain-containing protein</fullName>
    </recommendedName>
</protein>
<gene>
    <name evidence="2" type="ORF">NEOCIP111885_00800</name>
</gene>
<reference evidence="2" key="1">
    <citation type="submission" date="2021-10" db="EMBL/GenBank/DDBJ databases">
        <authorList>
            <person name="Criscuolo A."/>
        </authorList>
    </citation>
    <scope>NUCLEOTIDE SEQUENCE</scope>
    <source>
        <strain evidence="2">CIP111885</strain>
    </source>
</reference>
<accession>A0A9C7LA61</accession>